<feature type="compositionally biased region" description="Low complexity" evidence="1">
    <location>
        <begin position="86"/>
        <end position="95"/>
    </location>
</feature>
<feature type="region of interest" description="Disordered" evidence="1">
    <location>
        <begin position="78"/>
        <end position="135"/>
    </location>
</feature>
<name>A0A0D3FXK4_9ORYZ</name>
<accession>A0A0D3FXK4</accession>
<dbReference type="AlphaFoldDB" id="A0A0D3FXK4"/>
<organism evidence="2">
    <name type="scientific">Oryza barthii</name>
    <dbReference type="NCBI Taxonomy" id="65489"/>
    <lineage>
        <taxon>Eukaryota</taxon>
        <taxon>Viridiplantae</taxon>
        <taxon>Streptophyta</taxon>
        <taxon>Embryophyta</taxon>
        <taxon>Tracheophyta</taxon>
        <taxon>Spermatophyta</taxon>
        <taxon>Magnoliopsida</taxon>
        <taxon>Liliopsida</taxon>
        <taxon>Poales</taxon>
        <taxon>Poaceae</taxon>
        <taxon>BOP clade</taxon>
        <taxon>Oryzoideae</taxon>
        <taxon>Oryzeae</taxon>
        <taxon>Oryzinae</taxon>
        <taxon>Oryza</taxon>
    </lineage>
</organism>
<reference evidence="2" key="1">
    <citation type="journal article" date="2009" name="Rice">
        <title>De Novo Next Generation Sequencing of Plant Genomes.</title>
        <authorList>
            <person name="Rounsley S."/>
            <person name="Marri P.R."/>
            <person name="Yu Y."/>
            <person name="He R."/>
            <person name="Sisneros N."/>
            <person name="Goicoechea J.L."/>
            <person name="Lee S.J."/>
            <person name="Angelova A."/>
            <person name="Kudrna D."/>
            <person name="Luo M."/>
            <person name="Affourtit J."/>
            <person name="Desany B."/>
            <person name="Knight J."/>
            <person name="Niazi F."/>
            <person name="Egholm M."/>
            <person name="Wing R.A."/>
        </authorList>
    </citation>
    <scope>NUCLEOTIDE SEQUENCE [LARGE SCALE GENOMIC DNA]</scope>
    <source>
        <strain evidence="2">cv. IRGC 105608</strain>
    </source>
</reference>
<keyword evidence="3" id="KW-1185">Reference proteome</keyword>
<dbReference type="EnsemblPlants" id="OBART04G17640.1">
    <property type="protein sequence ID" value="OBART04G17640.1"/>
    <property type="gene ID" value="OBART04G17640"/>
</dbReference>
<reference evidence="2" key="2">
    <citation type="submission" date="2015-03" db="UniProtKB">
        <authorList>
            <consortium name="EnsemblPlants"/>
        </authorList>
    </citation>
    <scope>IDENTIFICATION</scope>
</reference>
<sequence>WGGCVTPTTVSGGGAARITQSPRANCAACCGGRENSEAPTAVRIEAWGARSSTSTLGLGFAGLYNQWFDVGDKRAERRERRRGAGWRRSGGWRAATSAATRVPERRVSGEGSSWRRGRGSRPERRRQELDHSNKRSGGGGLLWWLKDRGKGKNEFTSSRQTRWRKGLAYRAVEEEIGQWQGGGRHGRREKARFDLGKGRGVAGLFIGGGGRFGGGGQ</sequence>
<evidence type="ECO:0000313" key="3">
    <source>
        <dbReference type="Proteomes" id="UP000026960"/>
    </source>
</evidence>
<evidence type="ECO:0000313" key="2">
    <source>
        <dbReference type="EnsemblPlants" id="OBART04G17640.1"/>
    </source>
</evidence>
<feature type="compositionally biased region" description="Basic and acidic residues" evidence="1">
    <location>
        <begin position="120"/>
        <end position="133"/>
    </location>
</feature>
<dbReference type="Proteomes" id="UP000026960">
    <property type="component" value="Chromosome 4"/>
</dbReference>
<protein>
    <submittedName>
        <fullName evidence="2">Uncharacterized protein</fullName>
    </submittedName>
</protein>
<dbReference type="Gramene" id="OBART04G17640.1">
    <property type="protein sequence ID" value="OBART04G17640.1"/>
    <property type="gene ID" value="OBART04G17640"/>
</dbReference>
<proteinExistence type="predicted"/>
<dbReference type="HOGENOM" id="CLU_1423618_0_0_1"/>
<evidence type="ECO:0000256" key="1">
    <source>
        <dbReference type="SAM" id="MobiDB-lite"/>
    </source>
</evidence>
<dbReference type="PaxDb" id="65489-OBART04G17640.1"/>